<proteinExistence type="predicted"/>
<gene>
    <name evidence="1" type="ORF">BC05F1_03561</name>
</gene>
<accession>A0A1C4EIK3</accession>
<name>A0A1C4EIK3_9BACI</name>
<dbReference type="Proteomes" id="UP000196052">
    <property type="component" value="Unassembled WGS sequence"/>
</dbReference>
<protein>
    <submittedName>
        <fullName evidence="1">Uncharacterized protein</fullName>
    </submittedName>
</protein>
<reference evidence="2" key="1">
    <citation type="submission" date="2016-08" db="EMBL/GenBank/DDBJ databases">
        <authorList>
            <person name="Loux V."/>
            <person name="Rue O."/>
        </authorList>
    </citation>
    <scope>NUCLEOTIDE SEQUENCE [LARGE SCALE GENOMIC DNA]</scope>
    <source>
        <strain evidence="2">INRA Bc05-F1</strain>
    </source>
</reference>
<organism evidence="1 2">
    <name type="scientific">Bacillus wiedmannii</name>
    <dbReference type="NCBI Taxonomy" id="1890302"/>
    <lineage>
        <taxon>Bacteria</taxon>
        <taxon>Bacillati</taxon>
        <taxon>Bacillota</taxon>
        <taxon>Bacilli</taxon>
        <taxon>Bacillales</taxon>
        <taxon>Bacillaceae</taxon>
        <taxon>Bacillus</taxon>
        <taxon>Bacillus cereus group</taxon>
    </lineage>
</organism>
<evidence type="ECO:0000313" key="1">
    <source>
        <dbReference type="EMBL" id="SCC43350.1"/>
    </source>
</evidence>
<sequence>MFPFPHAY</sequence>
<evidence type="ECO:0000313" key="2">
    <source>
        <dbReference type="Proteomes" id="UP000196052"/>
    </source>
</evidence>
<dbReference type="EMBL" id="FMBE01000013">
    <property type="protein sequence ID" value="SCC43350.1"/>
    <property type="molecule type" value="Genomic_DNA"/>
</dbReference>